<evidence type="ECO:0000256" key="1">
    <source>
        <dbReference type="ARBA" id="ARBA00007301"/>
    </source>
</evidence>
<feature type="domain" description="Pyridoxamine 5'-phosphate oxidase N-terminal" evidence="10">
    <location>
        <begin position="41"/>
        <end position="166"/>
    </location>
</feature>
<evidence type="ECO:0000256" key="8">
    <source>
        <dbReference type="PIRSR" id="PIRSR000190-1"/>
    </source>
</evidence>
<dbReference type="GO" id="GO:0004733">
    <property type="term" value="F:pyridoxamine phosphate oxidase activity"/>
    <property type="evidence" value="ECO:0007669"/>
    <property type="project" value="UniProtKB-UniRule"/>
</dbReference>
<dbReference type="PIRSF" id="PIRSF000190">
    <property type="entry name" value="Pyd_amn-ph_oxd"/>
    <property type="match status" value="1"/>
</dbReference>
<keyword evidence="3 7" id="KW-0285">Flavoprotein</keyword>
<evidence type="ECO:0000313" key="13">
    <source>
        <dbReference type="Proteomes" id="UP000019423"/>
    </source>
</evidence>
<feature type="binding site" evidence="7 9">
    <location>
        <begin position="149"/>
        <end position="150"/>
    </location>
    <ligand>
        <name>FMN</name>
        <dbReference type="ChEBI" id="CHEBI:58210"/>
    </ligand>
</feature>
<feature type="binding site" evidence="7 9">
    <location>
        <position position="195"/>
    </location>
    <ligand>
        <name>FMN</name>
        <dbReference type="ChEBI" id="CHEBI:58210"/>
    </ligand>
</feature>
<evidence type="ECO:0000259" key="10">
    <source>
        <dbReference type="Pfam" id="PF01243"/>
    </source>
</evidence>
<dbReference type="NCBIfam" id="NF004231">
    <property type="entry name" value="PRK05679.1"/>
    <property type="match status" value="1"/>
</dbReference>
<evidence type="ECO:0000256" key="3">
    <source>
        <dbReference type="ARBA" id="ARBA00022630"/>
    </source>
</evidence>
<feature type="binding site" evidence="7 9">
    <location>
        <position position="92"/>
    </location>
    <ligand>
        <name>FMN</name>
        <dbReference type="ChEBI" id="CHEBI:58210"/>
    </ligand>
</feature>
<feature type="binding site" evidence="7 8">
    <location>
        <position position="136"/>
    </location>
    <ligand>
        <name>substrate</name>
    </ligand>
</feature>
<dbReference type="Proteomes" id="UP000019423">
    <property type="component" value="Chromosome"/>
</dbReference>
<comment type="subunit">
    <text evidence="2 7">Homodimer.</text>
</comment>
<comment type="pathway">
    <text evidence="7">Cofactor metabolism; pyridoxal 5'-phosphate salvage; pyridoxal 5'-phosphate from pyridoxamine 5'-phosphate: step 1/1.</text>
</comment>
<feature type="binding site" evidence="7 8">
    <location>
        <position position="132"/>
    </location>
    <ligand>
        <name>substrate</name>
    </ligand>
</feature>
<dbReference type="HOGENOM" id="CLU_032263_2_2_10"/>
<keyword evidence="4 7" id="KW-0288">FMN</keyword>
<dbReference type="FunFam" id="2.30.110.10:FF:000020">
    <property type="entry name" value="PNPO isoform 11"/>
    <property type="match status" value="1"/>
</dbReference>
<comment type="catalytic activity">
    <reaction evidence="7">
        <text>pyridoxamine 5'-phosphate + O2 + H2O = pyridoxal 5'-phosphate + H2O2 + NH4(+)</text>
        <dbReference type="Rhea" id="RHEA:15817"/>
        <dbReference type="ChEBI" id="CHEBI:15377"/>
        <dbReference type="ChEBI" id="CHEBI:15379"/>
        <dbReference type="ChEBI" id="CHEBI:16240"/>
        <dbReference type="ChEBI" id="CHEBI:28938"/>
        <dbReference type="ChEBI" id="CHEBI:58451"/>
        <dbReference type="ChEBI" id="CHEBI:597326"/>
        <dbReference type="EC" id="1.4.3.5"/>
    </reaction>
</comment>
<evidence type="ECO:0000256" key="2">
    <source>
        <dbReference type="ARBA" id="ARBA00011738"/>
    </source>
</evidence>
<feature type="binding site" evidence="7 9">
    <location>
        <position position="91"/>
    </location>
    <ligand>
        <name>FMN</name>
        <dbReference type="ChEBI" id="CHEBI:58210"/>
    </ligand>
</feature>
<dbReference type="InterPro" id="IPR000659">
    <property type="entry name" value="Pyridox_Oxase"/>
</dbReference>
<comment type="cofactor">
    <cofactor evidence="7 9">
        <name>FMN</name>
        <dbReference type="ChEBI" id="CHEBI:58210"/>
    </cofactor>
    <text evidence="7 9">Binds 1 FMN per subunit.</text>
</comment>
<comment type="similarity">
    <text evidence="1 7">Belongs to the pyridoxamine 5'-phosphate oxidase family.</text>
</comment>
<evidence type="ECO:0000256" key="5">
    <source>
        <dbReference type="ARBA" id="ARBA00023002"/>
    </source>
</evidence>
<keyword evidence="5 7" id="KW-0560">Oxidoreductase</keyword>
<organism evidence="12 13">
    <name type="scientific">Hymenobacter swuensis DY53</name>
    <dbReference type="NCBI Taxonomy" id="1227739"/>
    <lineage>
        <taxon>Bacteria</taxon>
        <taxon>Pseudomonadati</taxon>
        <taxon>Bacteroidota</taxon>
        <taxon>Cytophagia</taxon>
        <taxon>Cytophagales</taxon>
        <taxon>Hymenobacteraceae</taxon>
        <taxon>Hymenobacter</taxon>
    </lineage>
</organism>
<dbReference type="SUPFAM" id="SSF50475">
    <property type="entry name" value="FMN-binding split barrel"/>
    <property type="match status" value="1"/>
</dbReference>
<keyword evidence="13" id="KW-1185">Reference proteome</keyword>
<feature type="binding site" evidence="7 8">
    <location>
        <position position="74"/>
    </location>
    <ligand>
        <name>substrate</name>
    </ligand>
</feature>
<dbReference type="PANTHER" id="PTHR10851:SF0">
    <property type="entry name" value="PYRIDOXINE-5'-PHOSPHATE OXIDASE"/>
    <property type="match status" value="1"/>
</dbReference>
<dbReference type="eggNOG" id="COG0259">
    <property type="taxonomic scope" value="Bacteria"/>
</dbReference>
<dbReference type="PANTHER" id="PTHR10851">
    <property type="entry name" value="PYRIDOXINE-5-PHOSPHATE OXIDASE"/>
    <property type="match status" value="1"/>
</dbReference>
<proteinExistence type="inferred from homology"/>
<feature type="binding site" evidence="7 8">
    <location>
        <position position="140"/>
    </location>
    <ligand>
        <name>substrate</name>
    </ligand>
</feature>
<dbReference type="GO" id="GO:0008615">
    <property type="term" value="P:pyridoxine biosynthetic process"/>
    <property type="evidence" value="ECO:0007669"/>
    <property type="project" value="UniProtKB-UniRule"/>
</dbReference>
<dbReference type="Gene3D" id="2.30.110.10">
    <property type="entry name" value="Electron Transport, Fmn-binding Protein, Chain A"/>
    <property type="match status" value="1"/>
</dbReference>
<dbReference type="EC" id="1.4.3.5" evidence="7"/>
<accession>W8F5B3</accession>
<dbReference type="Pfam" id="PF10590">
    <property type="entry name" value="PNP_phzG_C"/>
    <property type="match status" value="1"/>
</dbReference>
<feature type="binding site" evidence="7 9">
    <location>
        <position position="205"/>
    </location>
    <ligand>
        <name>FMN</name>
        <dbReference type="ChEBI" id="CHEBI:58210"/>
    </ligand>
</feature>
<comment type="function">
    <text evidence="7">Catalyzes the oxidation of either pyridoxine 5'-phosphate (PNP) or pyridoxamine 5'-phosphate (PMP) into pyridoxal 5'-phosphate (PLP).</text>
</comment>
<reference evidence="12 13" key="1">
    <citation type="submission" date="2014-01" db="EMBL/GenBank/DDBJ databases">
        <title>Complete genome sequence of ionizing-radiation resistance bacterium Hymenobacter swuensis DY53.</title>
        <authorList>
            <person name="Jung J.-H."/>
            <person name="Jeong S.-W."/>
            <person name="Joe M.-H."/>
            <person name="Cho y.-j."/>
            <person name="Kim M.-K."/>
            <person name="Lim S.-Y."/>
        </authorList>
    </citation>
    <scope>NUCLEOTIDE SEQUENCE [LARGE SCALE GENOMIC DNA]</scope>
    <source>
        <strain evidence="12 13">DY53</strain>
    </source>
</reference>
<dbReference type="PROSITE" id="PS01064">
    <property type="entry name" value="PYRIDOX_OXIDASE"/>
    <property type="match status" value="1"/>
</dbReference>
<dbReference type="InterPro" id="IPR012349">
    <property type="entry name" value="Split_barrel_FMN-bd"/>
</dbReference>
<feature type="domain" description="Pyridoxine 5'-phosphate oxidase dimerisation C-terminal" evidence="11">
    <location>
        <begin position="182"/>
        <end position="222"/>
    </location>
</feature>
<dbReference type="KEGG" id="hsw:Hsw_2211"/>
<dbReference type="STRING" id="1227739.Hsw_2211"/>
<dbReference type="UniPathway" id="UPA01068">
    <property type="reaction ID" value="UER00304"/>
</dbReference>
<evidence type="ECO:0000256" key="9">
    <source>
        <dbReference type="PIRSR" id="PIRSR000190-2"/>
    </source>
</evidence>
<evidence type="ECO:0000256" key="6">
    <source>
        <dbReference type="ARBA" id="ARBA00023096"/>
    </source>
</evidence>
<dbReference type="EMBL" id="CP007145">
    <property type="protein sequence ID" value="AHJ97806.1"/>
    <property type="molecule type" value="Genomic_DNA"/>
</dbReference>
<comment type="pathway">
    <text evidence="7">Cofactor metabolism; pyridoxal 5'-phosphate salvage; pyridoxal 5'-phosphate from pyridoxine 5'-phosphate: step 1/1.</text>
</comment>
<dbReference type="NCBIfam" id="TIGR00558">
    <property type="entry name" value="pdxH"/>
    <property type="match status" value="1"/>
</dbReference>
<dbReference type="InterPro" id="IPR011576">
    <property type="entry name" value="Pyridox_Oxase_N"/>
</dbReference>
<dbReference type="InterPro" id="IPR019740">
    <property type="entry name" value="Pyridox_Oxase_CS"/>
</dbReference>
<gene>
    <name evidence="7" type="primary">pdxH</name>
    <name evidence="12" type="ORF">Hsw_2211</name>
</gene>
<protein>
    <recommendedName>
        <fullName evidence="7">Pyridoxine/pyridoxamine 5'-phosphate oxidase</fullName>
        <ecNumber evidence="7">1.4.3.5</ecNumber>
    </recommendedName>
    <alternativeName>
        <fullName evidence="7">PNP/PMP oxidase</fullName>
        <shortName evidence="7">PNPOx</shortName>
    </alternativeName>
    <alternativeName>
        <fullName evidence="7">Pyridoxal 5'-phosphate synthase</fullName>
    </alternativeName>
</protein>
<keyword evidence="6 7" id="KW-0664">Pyridoxine biosynthesis</keyword>
<evidence type="ECO:0000256" key="4">
    <source>
        <dbReference type="ARBA" id="ARBA00022643"/>
    </source>
</evidence>
<comment type="catalytic activity">
    <reaction evidence="7">
        <text>pyridoxine 5'-phosphate + O2 = pyridoxal 5'-phosphate + H2O2</text>
        <dbReference type="Rhea" id="RHEA:15149"/>
        <dbReference type="ChEBI" id="CHEBI:15379"/>
        <dbReference type="ChEBI" id="CHEBI:16240"/>
        <dbReference type="ChEBI" id="CHEBI:58589"/>
        <dbReference type="ChEBI" id="CHEBI:597326"/>
        <dbReference type="EC" id="1.4.3.5"/>
    </reaction>
</comment>
<sequence length="222" mass="25430">MFSAFPMTDQQLADLRQTYSQRTLTEADVQPDAVRQFRTWLDEALAAQLDEPTAMTLSTVNEAGQPAARIVLLKGLPEEEGFLFFTNYESRKGQELATSPLAAITFFWPGLERQVRVEGRVEKASEEVSTEYFQSRPRSSQIGAWASPQSQPIRSREELEQREQDVEARFAGQQPLPRPAHWGGYVLRPQRVEFWQGRPSRLHDRIVYELHGGSWRISRLAP</sequence>
<dbReference type="Pfam" id="PF01243">
    <property type="entry name" value="PNPOx_N"/>
    <property type="match status" value="1"/>
</dbReference>
<dbReference type="HAMAP" id="MF_01629">
    <property type="entry name" value="PdxH"/>
    <property type="match status" value="1"/>
</dbReference>
<dbReference type="InterPro" id="IPR019576">
    <property type="entry name" value="Pyridoxamine_oxidase_dimer_C"/>
</dbReference>
<dbReference type="PATRIC" id="fig|1227739.3.peg.2415"/>
<feature type="binding site" evidence="7 9">
    <location>
        <begin position="85"/>
        <end position="86"/>
    </location>
    <ligand>
        <name>FMN</name>
        <dbReference type="ChEBI" id="CHEBI:58210"/>
    </ligand>
</feature>
<dbReference type="GO" id="GO:0010181">
    <property type="term" value="F:FMN binding"/>
    <property type="evidence" value="ECO:0007669"/>
    <property type="project" value="UniProtKB-UniRule"/>
</dbReference>
<evidence type="ECO:0000256" key="7">
    <source>
        <dbReference type="HAMAP-Rule" id="MF_01629"/>
    </source>
</evidence>
<feature type="binding site" evidence="7 8">
    <location>
        <begin position="201"/>
        <end position="203"/>
    </location>
    <ligand>
        <name>substrate</name>
    </ligand>
</feature>
<evidence type="ECO:0000259" key="11">
    <source>
        <dbReference type="Pfam" id="PF10590"/>
    </source>
</evidence>
<name>W8F5B3_9BACT</name>
<dbReference type="AlphaFoldDB" id="W8F5B3"/>
<feature type="binding site" evidence="7 9">
    <location>
        <begin position="69"/>
        <end position="74"/>
    </location>
    <ligand>
        <name>FMN</name>
        <dbReference type="ChEBI" id="CHEBI:58210"/>
    </ligand>
</feature>
<feature type="binding site" evidence="8">
    <location>
        <begin position="16"/>
        <end position="19"/>
    </location>
    <ligand>
        <name>substrate</name>
    </ligand>
</feature>
<evidence type="ECO:0000313" key="12">
    <source>
        <dbReference type="EMBL" id="AHJ97806.1"/>
    </source>
</evidence>
<feature type="binding site" evidence="7 9">
    <location>
        <position position="114"/>
    </location>
    <ligand>
        <name>FMN</name>
        <dbReference type="ChEBI" id="CHEBI:58210"/>
    </ligand>
</feature>